<dbReference type="Gene3D" id="1.10.287.470">
    <property type="entry name" value="Helix hairpin bin"/>
    <property type="match status" value="1"/>
</dbReference>
<dbReference type="Gene3D" id="2.40.420.20">
    <property type="match status" value="1"/>
</dbReference>
<feature type="signal peptide" evidence="3">
    <location>
        <begin position="1"/>
        <end position="32"/>
    </location>
</feature>
<dbReference type="GO" id="GO:0015679">
    <property type="term" value="P:plasma membrane copper ion transport"/>
    <property type="evidence" value="ECO:0007669"/>
    <property type="project" value="TreeGrafter"/>
</dbReference>
<dbReference type="EMBL" id="BJCL01000011">
    <property type="protein sequence ID" value="GCL64731.1"/>
    <property type="molecule type" value="Genomic_DNA"/>
</dbReference>
<protein>
    <recommendedName>
        <fullName evidence="4">Multidrug resistance protein MdtA-like C-terminal permuted SH3 domain-containing protein</fullName>
    </recommendedName>
</protein>
<dbReference type="InterPro" id="IPR058627">
    <property type="entry name" value="MdtA-like_C"/>
</dbReference>
<dbReference type="SUPFAM" id="SSF111369">
    <property type="entry name" value="HlyD-like secretion proteins"/>
    <property type="match status" value="1"/>
</dbReference>
<keyword evidence="1" id="KW-0813">Transport</keyword>
<feature type="domain" description="Multidrug resistance protein MdtA-like C-terminal permuted SH3" evidence="4">
    <location>
        <begin position="321"/>
        <end position="379"/>
    </location>
</feature>
<comment type="caution">
    <text evidence="5">The sequence shown here is derived from an EMBL/GenBank/DDBJ whole genome shotgun (WGS) entry which is preliminary data.</text>
</comment>
<dbReference type="Gene3D" id="2.40.50.100">
    <property type="match status" value="1"/>
</dbReference>
<dbReference type="GO" id="GO:0060003">
    <property type="term" value="P:copper ion export"/>
    <property type="evidence" value="ECO:0007669"/>
    <property type="project" value="TreeGrafter"/>
</dbReference>
<gene>
    <name evidence="5" type="ORF">AQPW35_38120</name>
</gene>
<name>A0A480ATJ1_9BURK</name>
<reference evidence="6" key="1">
    <citation type="submission" date="2019-03" db="EMBL/GenBank/DDBJ databases">
        <title>Aquabacterium pictum sp.nov., the first bacteriochlorophyll a-containing freshwater bacterium in the genus Aquabacterium of the class Betaproteobacteria.</title>
        <authorList>
            <person name="Hirose S."/>
            <person name="Tank M."/>
            <person name="Hara E."/>
            <person name="Tamaki H."/>
            <person name="Takaichi S."/>
            <person name="Haruta S."/>
            <person name="Hanada S."/>
        </authorList>
    </citation>
    <scope>NUCLEOTIDE SEQUENCE [LARGE SCALE GENOMIC DNA]</scope>
    <source>
        <strain evidence="6">W35</strain>
    </source>
</reference>
<feature type="coiled-coil region" evidence="2">
    <location>
        <begin position="146"/>
        <end position="173"/>
    </location>
</feature>
<accession>A0A480ATJ1</accession>
<keyword evidence="2" id="KW-0175">Coiled coil</keyword>
<keyword evidence="6" id="KW-1185">Reference proteome</keyword>
<dbReference type="PANTHER" id="PTHR30097">
    <property type="entry name" value="CATION EFFLUX SYSTEM PROTEIN CUSB"/>
    <property type="match status" value="1"/>
</dbReference>
<evidence type="ECO:0000256" key="3">
    <source>
        <dbReference type="SAM" id="SignalP"/>
    </source>
</evidence>
<dbReference type="GO" id="GO:0030313">
    <property type="term" value="C:cell envelope"/>
    <property type="evidence" value="ECO:0007669"/>
    <property type="project" value="TreeGrafter"/>
</dbReference>
<dbReference type="OrthoDB" id="7059230at2"/>
<evidence type="ECO:0000256" key="2">
    <source>
        <dbReference type="SAM" id="Coils"/>
    </source>
</evidence>
<evidence type="ECO:0000313" key="6">
    <source>
        <dbReference type="Proteomes" id="UP000301751"/>
    </source>
</evidence>
<organism evidence="5 6">
    <name type="scientific">Pseudaquabacterium pictum</name>
    <dbReference type="NCBI Taxonomy" id="2315236"/>
    <lineage>
        <taxon>Bacteria</taxon>
        <taxon>Pseudomonadati</taxon>
        <taxon>Pseudomonadota</taxon>
        <taxon>Betaproteobacteria</taxon>
        <taxon>Burkholderiales</taxon>
        <taxon>Sphaerotilaceae</taxon>
        <taxon>Pseudaquabacterium</taxon>
    </lineage>
</organism>
<dbReference type="Gene3D" id="2.40.30.170">
    <property type="match status" value="1"/>
</dbReference>
<dbReference type="InterPro" id="IPR051909">
    <property type="entry name" value="MFP_Cation_Efflux"/>
</dbReference>
<evidence type="ECO:0000256" key="1">
    <source>
        <dbReference type="ARBA" id="ARBA00022448"/>
    </source>
</evidence>
<dbReference type="Pfam" id="PF25967">
    <property type="entry name" value="RND-MFP_C"/>
    <property type="match status" value="1"/>
</dbReference>
<dbReference type="PANTHER" id="PTHR30097:SF4">
    <property type="entry name" value="SLR6042 PROTEIN"/>
    <property type="match status" value="1"/>
</dbReference>
<evidence type="ECO:0000259" key="4">
    <source>
        <dbReference type="Pfam" id="PF25967"/>
    </source>
</evidence>
<dbReference type="Proteomes" id="UP000301751">
    <property type="component" value="Unassembled WGS sequence"/>
</dbReference>
<feature type="chain" id="PRO_5019852547" description="Multidrug resistance protein MdtA-like C-terminal permuted SH3 domain-containing protein" evidence="3">
    <location>
        <begin position="33"/>
        <end position="386"/>
    </location>
</feature>
<proteinExistence type="predicted"/>
<evidence type="ECO:0000313" key="5">
    <source>
        <dbReference type="EMBL" id="GCL64731.1"/>
    </source>
</evidence>
<keyword evidence="3" id="KW-0732">Signal</keyword>
<sequence length="386" mass="40240">MRHKLNRFSGGQALFIAAALGAWVLCASMAHAAPGAHGPNGEHLDAPGAAVNASGLARLPDGSVNVPKTAQRRMAIRTVLAPESDAPATVELPGRVVMDPNASGRMQAVHGGRIEPGPKGLPVAGQAVRRGEVLAYVRHHAEPYALGTQQAQLAELRAQRQIAEQRVQRLEGLEGTVPRKEIDAARTEAKSLAEREGSIGASLTSREALTAPVSGVVARADLIAGQVVEPRDVLFEVVDPARMLVEATTADAGLAARLAGASLQGVPGVSLRLLGASRSLRDGVLPITFSVRASKPGTALPLAIGQPVTVVAQSKERTKGVVLPAQAVVRNPSNEPIVWIKSGAERFIPQPVQFRPLDAGTVVVTQGLSADNRVVVQGAPLIAQIR</sequence>
<dbReference type="AlphaFoldDB" id="A0A480ATJ1"/>